<dbReference type="Pfam" id="PF13905">
    <property type="entry name" value="Thioredoxin_8"/>
    <property type="match status" value="1"/>
</dbReference>
<dbReference type="Proteomes" id="UP000824267">
    <property type="component" value="Unassembled WGS sequence"/>
</dbReference>
<dbReference type="InterPro" id="IPR036249">
    <property type="entry name" value="Thioredoxin-like_sf"/>
</dbReference>
<gene>
    <name evidence="3" type="ORF">IAC47_00480</name>
</gene>
<dbReference type="InterPro" id="IPR012336">
    <property type="entry name" value="Thioredoxin-like_fold"/>
</dbReference>
<evidence type="ECO:0000256" key="1">
    <source>
        <dbReference type="SAM" id="SignalP"/>
    </source>
</evidence>
<keyword evidence="1" id="KW-0732">Signal</keyword>
<accession>A0A9D1RHP1</accession>
<dbReference type="CDD" id="cd01659">
    <property type="entry name" value="TRX_superfamily"/>
    <property type="match status" value="1"/>
</dbReference>
<protein>
    <submittedName>
        <fullName evidence="3">Thioredoxin family protein</fullName>
    </submittedName>
</protein>
<name>A0A9D1RHP1_9BACT</name>
<proteinExistence type="predicted"/>
<comment type="caution">
    <text evidence="3">The sequence shown here is derived from an EMBL/GenBank/DDBJ whole genome shotgun (WGS) entry which is preliminary data.</text>
</comment>
<sequence length="163" mass="18925">MIRTVAAIILLFFAIGTKAQQFDKENDNRVGMKAVNFTFENGNMKGDLYSLIDSCQSNVLVFFYSPDCEDCQKTRKKLAESKSINRLVESGQLQVLAVAPEVDMQAWEEYQKEMPDKWINSYCVDCTPITKSYIWTVPTLFLIGRDKTVLKRDFKHRERNKYN</sequence>
<reference evidence="3" key="1">
    <citation type="journal article" date="2021" name="PeerJ">
        <title>Extensive microbial diversity within the chicken gut microbiome revealed by metagenomics and culture.</title>
        <authorList>
            <person name="Gilroy R."/>
            <person name="Ravi A."/>
            <person name="Getino M."/>
            <person name="Pursley I."/>
            <person name="Horton D.L."/>
            <person name="Alikhan N.F."/>
            <person name="Baker D."/>
            <person name="Gharbi K."/>
            <person name="Hall N."/>
            <person name="Watson M."/>
            <person name="Adriaenssens E.M."/>
            <person name="Foster-Nyarko E."/>
            <person name="Jarju S."/>
            <person name="Secka A."/>
            <person name="Antonio M."/>
            <person name="Oren A."/>
            <person name="Chaudhuri R.R."/>
            <person name="La Ragione R."/>
            <person name="Hildebrand F."/>
            <person name="Pallen M.J."/>
        </authorList>
    </citation>
    <scope>NUCLEOTIDE SEQUENCE</scope>
    <source>
        <strain evidence="3">Gambia16-930</strain>
    </source>
</reference>
<feature type="signal peptide" evidence="1">
    <location>
        <begin position="1"/>
        <end position="19"/>
    </location>
</feature>
<dbReference type="AlphaFoldDB" id="A0A9D1RHP1"/>
<reference evidence="3" key="2">
    <citation type="submission" date="2021-04" db="EMBL/GenBank/DDBJ databases">
        <authorList>
            <person name="Gilroy R."/>
        </authorList>
    </citation>
    <scope>NUCLEOTIDE SEQUENCE</scope>
    <source>
        <strain evidence="3">Gambia16-930</strain>
    </source>
</reference>
<dbReference type="SUPFAM" id="SSF52833">
    <property type="entry name" value="Thioredoxin-like"/>
    <property type="match status" value="1"/>
</dbReference>
<organism evidence="3 4">
    <name type="scientific">Candidatus Onthomorpha intestinigallinarum</name>
    <dbReference type="NCBI Taxonomy" id="2840880"/>
    <lineage>
        <taxon>Bacteria</taxon>
        <taxon>Pseudomonadati</taxon>
        <taxon>Bacteroidota</taxon>
        <taxon>Bacteroidia</taxon>
        <taxon>Bacteroidales</taxon>
        <taxon>Candidatus Onthomorpha</taxon>
    </lineage>
</organism>
<feature type="chain" id="PRO_5038788969" evidence="1">
    <location>
        <begin position="20"/>
        <end position="163"/>
    </location>
</feature>
<evidence type="ECO:0000259" key="2">
    <source>
        <dbReference type="Pfam" id="PF13905"/>
    </source>
</evidence>
<dbReference type="Gene3D" id="3.40.30.10">
    <property type="entry name" value="Glutaredoxin"/>
    <property type="match status" value="1"/>
</dbReference>
<evidence type="ECO:0000313" key="3">
    <source>
        <dbReference type="EMBL" id="HIW86741.1"/>
    </source>
</evidence>
<evidence type="ECO:0000313" key="4">
    <source>
        <dbReference type="Proteomes" id="UP000824267"/>
    </source>
</evidence>
<feature type="domain" description="Thioredoxin-like fold" evidence="2">
    <location>
        <begin position="59"/>
        <end position="148"/>
    </location>
</feature>
<dbReference type="EMBL" id="DXGG01000016">
    <property type="protein sequence ID" value="HIW86741.1"/>
    <property type="molecule type" value="Genomic_DNA"/>
</dbReference>